<evidence type="ECO:0000313" key="2">
    <source>
        <dbReference type="EMBL" id="KAK6135331.1"/>
    </source>
</evidence>
<dbReference type="EMBL" id="JABTTQ020001104">
    <property type="protein sequence ID" value="KAK6135331.1"/>
    <property type="molecule type" value="Genomic_DNA"/>
</dbReference>
<protein>
    <recommendedName>
        <fullName evidence="1">Protein kinase domain-containing protein</fullName>
    </recommendedName>
</protein>
<organism evidence="2 3">
    <name type="scientific">Rehmannia glutinosa</name>
    <name type="common">Chinese foxglove</name>
    <dbReference type="NCBI Taxonomy" id="99300"/>
    <lineage>
        <taxon>Eukaryota</taxon>
        <taxon>Viridiplantae</taxon>
        <taxon>Streptophyta</taxon>
        <taxon>Embryophyta</taxon>
        <taxon>Tracheophyta</taxon>
        <taxon>Spermatophyta</taxon>
        <taxon>Magnoliopsida</taxon>
        <taxon>eudicotyledons</taxon>
        <taxon>Gunneridae</taxon>
        <taxon>Pentapetalae</taxon>
        <taxon>asterids</taxon>
        <taxon>lamiids</taxon>
        <taxon>Lamiales</taxon>
        <taxon>Orobanchaceae</taxon>
        <taxon>Rehmannieae</taxon>
        <taxon>Rehmannia</taxon>
    </lineage>
</organism>
<gene>
    <name evidence="2" type="ORF">DH2020_030919</name>
</gene>
<dbReference type="PANTHER" id="PTHR48007">
    <property type="entry name" value="LEUCINE-RICH REPEAT RECEPTOR-LIKE PROTEIN KINASE PXC1"/>
    <property type="match status" value="1"/>
</dbReference>
<accession>A0ABR0VLY1</accession>
<dbReference type="InterPro" id="IPR011009">
    <property type="entry name" value="Kinase-like_dom_sf"/>
</dbReference>
<dbReference type="Proteomes" id="UP001318860">
    <property type="component" value="Unassembled WGS sequence"/>
</dbReference>
<dbReference type="InterPro" id="IPR046959">
    <property type="entry name" value="PRK1-6/SRF4-like"/>
</dbReference>
<keyword evidence="3" id="KW-1185">Reference proteome</keyword>
<dbReference type="Gene3D" id="3.30.200.20">
    <property type="entry name" value="Phosphorylase Kinase, domain 1"/>
    <property type="match status" value="1"/>
</dbReference>
<dbReference type="PANTHER" id="PTHR48007:SF4">
    <property type="entry name" value="LEUCINE-RICH REPEAT RECEPTOR-LIKE PROTEIN KINASE PXC1"/>
    <property type="match status" value="1"/>
</dbReference>
<dbReference type="Gene3D" id="1.10.510.10">
    <property type="entry name" value="Transferase(Phosphotransferase) domain 1"/>
    <property type="match status" value="1"/>
</dbReference>
<proteinExistence type="predicted"/>
<evidence type="ECO:0000313" key="3">
    <source>
        <dbReference type="Proteomes" id="UP001318860"/>
    </source>
</evidence>
<dbReference type="SUPFAM" id="SSF56112">
    <property type="entry name" value="Protein kinase-like (PK-like)"/>
    <property type="match status" value="1"/>
</dbReference>
<dbReference type="InterPro" id="IPR000719">
    <property type="entry name" value="Prot_kinase_dom"/>
</dbReference>
<sequence length="382" mass="43882">MSRNYDNWERLVAAVLRRELIWKLCHENSRTPSLRSSVSSDFSSSLMLSSSFSTSFDFVVDQKHGFFKSAKFLPFQYLAEIKISASPETKEEEDGRLIHLKGSPFAFGLQELLMAPSFVLGEELATYRNTYIIRLKEDTMFVVKKLERDHFTLVEFKNRVKTIGSIEHENVVKLRGYYLSQNESLGFFDYFPQGSVYTMLHGKRSENRVHLDWDARIRIAIGAAKGLAHIHKQNNGKYIYGNMKASNIFLNSQEYGCVADRSPGIARISKYQPPEVSKLQKLSQASDVYSFGVLMIEIVSGRSPLHYIGRHKTFVDWAIHNARDEWTAIVYDRGLLKDPLVKQEMWDMLGVALSCVKKKPEERPNMEDVVKMLESIPTNFPI</sequence>
<dbReference type="Pfam" id="PF07714">
    <property type="entry name" value="PK_Tyr_Ser-Thr"/>
    <property type="match status" value="1"/>
</dbReference>
<feature type="domain" description="Protein kinase" evidence="1">
    <location>
        <begin position="118"/>
        <end position="376"/>
    </location>
</feature>
<comment type="caution">
    <text evidence="2">The sequence shown here is derived from an EMBL/GenBank/DDBJ whole genome shotgun (WGS) entry which is preliminary data.</text>
</comment>
<reference evidence="2 3" key="1">
    <citation type="journal article" date="2021" name="Comput. Struct. Biotechnol. J.">
        <title>De novo genome assembly of the potent medicinal plant Rehmannia glutinosa using nanopore technology.</title>
        <authorList>
            <person name="Ma L."/>
            <person name="Dong C."/>
            <person name="Song C."/>
            <person name="Wang X."/>
            <person name="Zheng X."/>
            <person name="Niu Y."/>
            <person name="Chen S."/>
            <person name="Feng W."/>
        </authorList>
    </citation>
    <scope>NUCLEOTIDE SEQUENCE [LARGE SCALE GENOMIC DNA]</scope>
    <source>
        <strain evidence="2">DH-2019</strain>
    </source>
</reference>
<dbReference type="InterPro" id="IPR001245">
    <property type="entry name" value="Ser-Thr/Tyr_kinase_cat_dom"/>
</dbReference>
<evidence type="ECO:0000259" key="1">
    <source>
        <dbReference type="PROSITE" id="PS50011"/>
    </source>
</evidence>
<dbReference type="PROSITE" id="PS50011">
    <property type="entry name" value="PROTEIN_KINASE_DOM"/>
    <property type="match status" value="1"/>
</dbReference>
<name>A0ABR0VLY1_REHGL</name>